<dbReference type="Gene3D" id="3.40.50.300">
    <property type="entry name" value="P-loop containing nucleotide triphosphate hydrolases"/>
    <property type="match status" value="1"/>
</dbReference>
<dbReference type="Pfam" id="PF00005">
    <property type="entry name" value="ABC_tran"/>
    <property type="match status" value="1"/>
</dbReference>
<keyword evidence="6" id="KW-0046">Antibiotic resistance</keyword>
<dbReference type="InterPro" id="IPR017871">
    <property type="entry name" value="ABC_transporter-like_CS"/>
</dbReference>
<evidence type="ECO:0000313" key="9">
    <source>
        <dbReference type="Proteomes" id="UP001601992"/>
    </source>
</evidence>
<dbReference type="InterPro" id="IPR003593">
    <property type="entry name" value="AAA+_ATPase"/>
</dbReference>
<dbReference type="SMART" id="SM00382">
    <property type="entry name" value="AAA"/>
    <property type="match status" value="1"/>
</dbReference>
<feature type="domain" description="ABC transporter" evidence="7">
    <location>
        <begin position="5"/>
        <end position="237"/>
    </location>
</feature>
<evidence type="ECO:0000256" key="1">
    <source>
        <dbReference type="ARBA" id="ARBA00004202"/>
    </source>
</evidence>
<comment type="similarity">
    <text evidence="2">Belongs to the ABC transporter superfamily.</text>
</comment>
<keyword evidence="5 8" id="KW-0067">ATP-binding</keyword>
<evidence type="ECO:0000256" key="4">
    <source>
        <dbReference type="ARBA" id="ARBA00022741"/>
    </source>
</evidence>
<dbReference type="InterPro" id="IPR003439">
    <property type="entry name" value="ABC_transporter-like_ATP-bd"/>
</dbReference>
<dbReference type="RefSeq" id="WP_157186442.1">
    <property type="nucleotide sequence ID" value="NZ_JBIAQY010000001.1"/>
</dbReference>
<dbReference type="InterPro" id="IPR027417">
    <property type="entry name" value="P-loop_NTPase"/>
</dbReference>
<evidence type="ECO:0000256" key="6">
    <source>
        <dbReference type="ARBA" id="ARBA00023251"/>
    </source>
</evidence>
<evidence type="ECO:0000256" key="2">
    <source>
        <dbReference type="ARBA" id="ARBA00005417"/>
    </source>
</evidence>
<reference evidence="8 9" key="1">
    <citation type="submission" date="2024-10" db="EMBL/GenBank/DDBJ databases">
        <title>The Natural Products Discovery Center: Release of the First 8490 Sequenced Strains for Exploring Actinobacteria Biosynthetic Diversity.</title>
        <authorList>
            <person name="Kalkreuter E."/>
            <person name="Kautsar S.A."/>
            <person name="Yang D."/>
            <person name="Bader C.D."/>
            <person name="Teijaro C.N."/>
            <person name="Fluegel L."/>
            <person name="Davis C.M."/>
            <person name="Simpson J.R."/>
            <person name="Lauterbach L."/>
            <person name="Steele A.D."/>
            <person name="Gui C."/>
            <person name="Meng S."/>
            <person name="Li G."/>
            <person name="Viehrig K."/>
            <person name="Ye F."/>
            <person name="Su P."/>
            <person name="Kiefer A.F."/>
            <person name="Nichols A."/>
            <person name="Cepeda A.J."/>
            <person name="Yan W."/>
            <person name="Fan B."/>
            <person name="Jiang Y."/>
            <person name="Adhikari A."/>
            <person name="Zheng C.-J."/>
            <person name="Schuster L."/>
            <person name="Cowan T.M."/>
            <person name="Smanski M.J."/>
            <person name="Chevrette M.G."/>
            <person name="De Carvalho L.P.S."/>
            <person name="Shen B."/>
        </authorList>
    </citation>
    <scope>NUCLEOTIDE SEQUENCE [LARGE SCALE GENOMIC DNA]</scope>
    <source>
        <strain evidence="8 9">NPDC002593</strain>
    </source>
</reference>
<comment type="subcellular location">
    <subcellularLocation>
        <location evidence="1">Cell membrane</location>
        <topology evidence="1">Peripheral membrane protein</topology>
    </subcellularLocation>
</comment>
<dbReference type="PANTHER" id="PTHR42711">
    <property type="entry name" value="ABC TRANSPORTER ATP-BINDING PROTEIN"/>
    <property type="match status" value="1"/>
</dbReference>
<comment type="caution">
    <text evidence="8">The sequence shown here is derived from an EMBL/GenBank/DDBJ whole genome shotgun (WGS) entry which is preliminary data.</text>
</comment>
<dbReference type="GO" id="GO:0005524">
    <property type="term" value="F:ATP binding"/>
    <property type="evidence" value="ECO:0007669"/>
    <property type="project" value="UniProtKB-KW"/>
</dbReference>
<keyword evidence="9" id="KW-1185">Reference proteome</keyword>
<evidence type="ECO:0000259" key="7">
    <source>
        <dbReference type="PROSITE" id="PS50893"/>
    </source>
</evidence>
<dbReference type="PROSITE" id="PS50893">
    <property type="entry name" value="ABC_TRANSPORTER_2"/>
    <property type="match status" value="1"/>
</dbReference>
<sequence length="296" mass="32133">MSPLVEIRGADVVFAGGVRVLRDVSSSFEAGDCVSVLGRNGSGKTTLLRLITGNILPAAGSVRVADFTTERHRRQIAELIGVSMYSERAFYYRLTVDQNLRYFQSLRNRFGANASRERASLIERVGLTAHTRAKFMELSLGQRKRLGLARALIGGPPVVVLDEPFANLDDEGTAVVVDAVEQRRLDGLTTVFTTHEMADVRGVVNKVVTLADGVAEITAPGITDGAERKPVRTVTVVGSRKLHFDPTILSARFATAVDGRKLAIEVPTEMKMSEVVGLVEATGMAVEQVVDTPWLR</sequence>
<evidence type="ECO:0000313" key="8">
    <source>
        <dbReference type="EMBL" id="MFF3566434.1"/>
    </source>
</evidence>
<evidence type="ECO:0000256" key="5">
    <source>
        <dbReference type="ARBA" id="ARBA00022840"/>
    </source>
</evidence>
<keyword evidence="4" id="KW-0547">Nucleotide-binding</keyword>
<dbReference type="InterPro" id="IPR050763">
    <property type="entry name" value="ABC_transporter_ATP-binding"/>
</dbReference>
<dbReference type="CDD" id="cd03230">
    <property type="entry name" value="ABC_DR_subfamily_A"/>
    <property type="match status" value="1"/>
</dbReference>
<evidence type="ECO:0000256" key="3">
    <source>
        <dbReference type="ARBA" id="ARBA00022448"/>
    </source>
</evidence>
<dbReference type="Proteomes" id="UP001601992">
    <property type="component" value="Unassembled WGS sequence"/>
</dbReference>
<accession>A0ABW6RTX7</accession>
<dbReference type="SUPFAM" id="SSF52540">
    <property type="entry name" value="P-loop containing nucleoside triphosphate hydrolases"/>
    <property type="match status" value="1"/>
</dbReference>
<keyword evidence="3" id="KW-0813">Transport</keyword>
<protein>
    <submittedName>
        <fullName evidence="8">ATP-binding cassette domain-containing protein</fullName>
    </submittedName>
</protein>
<dbReference type="PANTHER" id="PTHR42711:SF5">
    <property type="entry name" value="ABC TRANSPORTER ATP-BINDING PROTEIN NATA"/>
    <property type="match status" value="1"/>
</dbReference>
<dbReference type="EMBL" id="JBIAQY010000001">
    <property type="protein sequence ID" value="MFF3566434.1"/>
    <property type="molecule type" value="Genomic_DNA"/>
</dbReference>
<dbReference type="PROSITE" id="PS00211">
    <property type="entry name" value="ABC_TRANSPORTER_1"/>
    <property type="match status" value="1"/>
</dbReference>
<gene>
    <name evidence="8" type="ORF">ACFYXQ_01475</name>
</gene>
<name>A0ABW6RTX7_9NOCA</name>
<proteinExistence type="inferred from homology"/>
<organism evidence="8 9">
    <name type="scientific">Nocardia jiangxiensis</name>
    <dbReference type="NCBI Taxonomy" id="282685"/>
    <lineage>
        <taxon>Bacteria</taxon>
        <taxon>Bacillati</taxon>
        <taxon>Actinomycetota</taxon>
        <taxon>Actinomycetes</taxon>
        <taxon>Mycobacteriales</taxon>
        <taxon>Nocardiaceae</taxon>
        <taxon>Nocardia</taxon>
    </lineage>
</organism>